<evidence type="ECO:0000259" key="3">
    <source>
        <dbReference type="PROSITE" id="PS51462"/>
    </source>
</evidence>
<dbReference type="OrthoDB" id="22038at2"/>
<dbReference type="Gene3D" id="3.90.79.10">
    <property type="entry name" value="Nucleoside Triphosphate Pyrophosphohydrolase"/>
    <property type="match status" value="1"/>
</dbReference>
<dbReference type="InterPro" id="IPR015797">
    <property type="entry name" value="NUDIX_hydrolase-like_dom_sf"/>
</dbReference>
<name>A0A0M8QWN1_9ACTN</name>
<keyword evidence="2 4" id="KW-0378">Hydrolase</keyword>
<dbReference type="CDD" id="cd03674">
    <property type="entry name" value="NUDIX_Hydrolase"/>
    <property type="match status" value="1"/>
</dbReference>
<dbReference type="EMBL" id="LGCN01000001">
    <property type="protein sequence ID" value="KOT46761.1"/>
    <property type="molecule type" value="Genomic_DNA"/>
</dbReference>
<gene>
    <name evidence="4" type="ORF">ADK41_00755</name>
</gene>
<evidence type="ECO:0000256" key="1">
    <source>
        <dbReference type="ARBA" id="ARBA00005582"/>
    </source>
</evidence>
<dbReference type="InterPro" id="IPR000086">
    <property type="entry name" value="NUDIX_hydrolase_dom"/>
</dbReference>
<dbReference type="PATRIC" id="fig|36816.3.peg.161"/>
<dbReference type="SUPFAM" id="SSF55811">
    <property type="entry name" value="Nudix"/>
    <property type="match status" value="1"/>
</dbReference>
<dbReference type="PROSITE" id="PS00893">
    <property type="entry name" value="NUDIX_BOX"/>
    <property type="match status" value="1"/>
</dbReference>
<dbReference type="PANTHER" id="PTHR43736">
    <property type="entry name" value="ADP-RIBOSE PYROPHOSPHATASE"/>
    <property type="match status" value="1"/>
</dbReference>
<dbReference type="PROSITE" id="PS51462">
    <property type="entry name" value="NUDIX"/>
    <property type="match status" value="1"/>
</dbReference>
<dbReference type="Pfam" id="PF00293">
    <property type="entry name" value="NUDIX"/>
    <property type="match status" value="1"/>
</dbReference>
<evidence type="ECO:0000256" key="2">
    <source>
        <dbReference type="ARBA" id="ARBA00022801"/>
    </source>
</evidence>
<comment type="similarity">
    <text evidence="1">Belongs to the Nudix hydrolase family.</text>
</comment>
<feature type="domain" description="Nudix hydrolase" evidence="3">
    <location>
        <begin position="3"/>
        <end position="153"/>
    </location>
</feature>
<dbReference type="RefSeq" id="WP_030819512.1">
    <property type="nucleotide sequence ID" value="NZ_LGCN01000001.1"/>
</dbReference>
<evidence type="ECO:0000313" key="4">
    <source>
        <dbReference type="EMBL" id="KOT46761.1"/>
    </source>
</evidence>
<dbReference type="PANTHER" id="PTHR43736:SF1">
    <property type="entry name" value="DIHYDRONEOPTERIN TRIPHOSPHATE DIPHOSPHATASE"/>
    <property type="match status" value="1"/>
</dbReference>
<dbReference type="GO" id="GO:0016787">
    <property type="term" value="F:hydrolase activity"/>
    <property type="evidence" value="ECO:0007669"/>
    <property type="project" value="UniProtKB-KW"/>
</dbReference>
<dbReference type="InterPro" id="IPR020084">
    <property type="entry name" value="NUDIX_hydrolase_CS"/>
</dbReference>
<reference evidence="4 5" key="1">
    <citation type="submission" date="2015-07" db="EMBL/GenBank/DDBJ databases">
        <authorList>
            <person name="Noorani M."/>
        </authorList>
    </citation>
    <scope>NUCLEOTIDE SEQUENCE [LARGE SCALE GENOMIC DNA]</scope>
    <source>
        <strain evidence="4 5">NRRL B-24567</strain>
    </source>
</reference>
<dbReference type="AlphaFoldDB" id="A0A0M8QWN1"/>
<organism evidence="4 5">
    <name type="scientific">Streptomyces caelestis</name>
    <dbReference type="NCBI Taxonomy" id="36816"/>
    <lineage>
        <taxon>Bacteria</taxon>
        <taxon>Bacillati</taxon>
        <taxon>Actinomycetota</taxon>
        <taxon>Actinomycetes</taxon>
        <taxon>Kitasatosporales</taxon>
        <taxon>Streptomycetaceae</taxon>
        <taxon>Streptomyces</taxon>
    </lineage>
</organism>
<comment type="caution">
    <text evidence="4">The sequence shown here is derived from an EMBL/GenBank/DDBJ whole genome shotgun (WGS) entry which is preliminary data.</text>
</comment>
<protein>
    <submittedName>
        <fullName evidence="4">NUDIX hydrolase</fullName>
    </submittedName>
</protein>
<keyword evidence="5" id="KW-1185">Reference proteome</keyword>
<accession>A0A0M8QWN1</accession>
<evidence type="ECO:0000313" key="5">
    <source>
        <dbReference type="Proteomes" id="UP000037773"/>
    </source>
</evidence>
<proteinExistence type="inferred from homology"/>
<sequence>MVVKESTASVFVFNRGQKGVWRCALVWHPRLEEWLPAGGHVESDESAAEAAVREVDEETGLTARLLPGPALPLPAGFPHTQVIAPWYVCEMRAGADNHTRAPHRHVDHVFVAVVDDTTPSRQPVHEVRWFTEQELAEAPSIAEDSRLQAKELFGRIGDAVGVNSI</sequence>
<dbReference type="Proteomes" id="UP000037773">
    <property type="component" value="Unassembled WGS sequence"/>
</dbReference>